<reference evidence="2 3" key="1">
    <citation type="submission" date="2014-03" db="EMBL/GenBank/DDBJ databases">
        <title>Draft genome of the hookworm Oesophagostomum dentatum.</title>
        <authorList>
            <person name="Mitreva M."/>
        </authorList>
    </citation>
    <scope>NUCLEOTIDE SEQUENCE [LARGE SCALE GENOMIC DNA]</scope>
    <source>
        <strain evidence="2 3">OD-Hann</strain>
    </source>
</reference>
<evidence type="ECO:0000313" key="2">
    <source>
        <dbReference type="EMBL" id="KHJ96123.1"/>
    </source>
</evidence>
<dbReference type="Proteomes" id="UP000053660">
    <property type="component" value="Unassembled WGS sequence"/>
</dbReference>
<feature type="transmembrane region" description="Helical" evidence="1">
    <location>
        <begin position="32"/>
        <end position="54"/>
    </location>
</feature>
<accession>A0A0B1TF34</accession>
<evidence type="ECO:0000313" key="3">
    <source>
        <dbReference type="Proteomes" id="UP000053660"/>
    </source>
</evidence>
<proteinExistence type="predicted"/>
<keyword evidence="1" id="KW-0812">Transmembrane</keyword>
<dbReference type="OrthoDB" id="5832583at2759"/>
<protein>
    <submittedName>
        <fullName evidence="2">Uncharacterized protein</fullName>
    </submittedName>
</protein>
<name>A0A0B1TF34_OESDE</name>
<keyword evidence="3" id="KW-1185">Reference proteome</keyword>
<dbReference type="AlphaFoldDB" id="A0A0B1TF34"/>
<evidence type="ECO:0000256" key="1">
    <source>
        <dbReference type="SAM" id="Phobius"/>
    </source>
</evidence>
<keyword evidence="1" id="KW-1133">Transmembrane helix</keyword>
<sequence>MDITRELNGVDNRAGLTNLSSTCFVAPKATGIVSLILQFAILVVSVLVALFFFYHVGGYEYMNWNENSTILEPISRARPLDSSALEPIGISEPPNTTLAERNGVTTMEPAESKIEVEPTNTGGLLNIEQVPNTTIYLDFMDARLDMLELIRISTLVYVGACILWLISIALLLLSIKFEVLDMVTINAIFLTIATMYAFVHALFIAVLLYYQRDLSWRTMAIIIGAVVILVCTTVLGGVALALVIGWYKYIVYMNDSEKCFCLHAITQLIKRRKRTPQQAAQEYAMPNATRHNDLPYVEEPVNNFTAF</sequence>
<feature type="transmembrane region" description="Helical" evidence="1">
    <location>
        <begin position="187"/>
        <end position="210"/>
    </location>
</feature>
<feature type="transmembrane region" description="Helical" evidence="1">
    <location>
        <begin position="222"/>
        <end position="247"/>
    </location>
</feature>
<organism evidence="2 3">
    <name type="scientific">Oesophagostomum dentatum</name>
    <name type="common">Nodular worm</name>
    <dbReference type="NCBI Taxonomy" id="61180"/>
    <lineage>
        <taxon>Eukaryota</taxon>
        <taxon>Metazoa</taxon>
        <taxon>Ecdysozoa</taxon>
        <taxon>Nematoda</taxon>
        <taxon>Chromadorea</taxon>
        <taxon>Rhabditida</taxon>
        <taxon>Rhabditina</taxon>
        <taxon>Rhabditomorpha</taxon>
        <taxon>Strongyloidea</taxon>
        <taxon>Strongylidae</taxon>
        <taxon>Oesophagostomum</taxon>
    </lineage>
</organism>
<keyword evidence="1" id="KW-0472">Membrane</keyword>
<feature type="transmembrane region" description="Helical" evidence="1">
    <location>
        <begin position="155"/>
        <end position="175"/>
    </location>
</feature>
<dbReference type="EMBL" id="KN549757">
    <property type="protein sequence ID" value="KHJ96123.1"/>
    <property type="molecule type" value="Genomic_DNA"/>
</dbReference>
<gene>
    <name evidence="2" type="ORF">OESDEN_03923</name>
</gene>